<name>A0ABN6LGA3_9BACT</name>
<feature type="transmembrane region" description="Helical" evidence="1">
    <location>
        <begin position="20"/>
        <end position="49"/>
    </location>
</feature>
<keyword evidence="3" id="KW-1185">Reference proteome</keyword>
<geneLocation type="plasmid" evidence="2 3">
    <name>pPP7</name>
</geneLocation>
<dbReference type="Proteomes" id="UP001354989">
    <property type="component" value="Plasmid pPP7"/>
</dbReference>
<sequence length="138" mass="16315">MNYKNNIFSKIDIVKILAPYWAICSLLCLTINNLVAYFGLMTFPLYMVLFGIQARVSVKYIEKCHNEIYEKYKSFESFDLDGNKTPTISVFWKIEVMESEDNKLRVMSKNFRMTFYFLLLSFAGTALFPILLIIWNNW</sequence>
<gene>
    <name evidence="2" type="ORF">PEPS_44630</name>
</gene>
<keyword evidence="1" id="KW-0472">Membrane</keyword>
<evidence type="ECO:0000256" key="1">
    <source>
        <dbReference type="SAM" id="Phobius"/>
    </source>
</evidence>
<protein>
    <recommendedName>
        <fullName evidence="4">Sensor domain-containing protein</fullName>
    </recommendedName>
</protein>
<proteinExistence type="predicted"/>
<dbReference type="RefSeq" id="WP_338399436.1">
    <property type="nucleotide sequence ID" value="NZ_AP025299.1"/>
</dbReference>
<keyword evidence="1" id="KW-1133">Transmembrane helix</keyword>
<organism evidence="2 3">
    <name type="scientific">Persicobacter psychrovividus</name>
    <dbReference type="NCBI Taxonomy" id="387638"/>
    <lineage>
        <taxon>Bacteria</taxon>
        <taxon>Pseudomonadati</taxon>
        <taxon>Bacteroidota</taxon>
        <taxon>Cytophagia</taxon>
        <taxon>Cytophagales</taxon>
        <taxon>Persicobacteraceae</taxon>
        <taxon>Persicobacter</taxon>
    </lineage>
</organism>
<reference evidence="2 3" key="1">
    <citation type="submission" date="2021-12" db="EMBL/GenBank/DDBJ databases">
        <title>Genome sequencing of bacteria with rrn-lacking chromosome and rrn-plasmid.</title>
        <authorList>
            <person name="Anda M."/>
            <person name="Iwasaki W."/>
        </authorList>
    </citation>
    <scope>NUCLEOTIDE SEQUENCE [LARGE SCALE GENOMIC DNA]</scope>
    <source>
        <strain evidence="2 3">NBRC 101262</strain>
        <plasmid evidence="2 3">pPP7</plasmid>
    </source>
</reference>
<evidence type="ECO:0000313" key="3">
    <source>
        <dbReference type="Proteomes" id="UP001354989"/>
    </source>
</evidence>
<evidence type="ECO:0000313" key="2">
    <source>
        <dbReference type="EMBL" id="BDD02183.1"/>
    </source>
</evidence>
<feature type="transmembrane region" description="Helical" evidence="1">
    <location>
        <begin position="113"/>
        <end position="135"/>
    </location>
</feature>
<dbReference type="EMBL" id="AP025299">
    <property type="protein sequence ID" value="BDD02183.1"/>
    <property type="molecule type" value="Genomic_DNA"/>
</dbReference>
<accession>A0ABN6LGA3</accession>
<keyword evidence="1" id="KW-0812">Transmembrane</keyword>
<keyword evidence="2" id="KW-0614">Plasmid</keyword>
<evidence type="ECO:0008006" key="4">
    <source>
        <dbReference type="Google" id="ProtNLM"/>
    </source>
</evidence>